<sequence length="111" mass="12921">MHVDSIILKYRTYISSPKLWSRGPKIATSLFKSRKKRKKKRFPVKPELTIAHSTIKRHPFLLHLPQLRNSVLEMDPYFTELRRSSSFSSILNKNIIVQNVDDVSAGLFLGR</sequence>
<evidence type="ECO:0000313" key="2">
    <source>
        <dbReference type="Proteomes" id="UP001054945"/>
    </source>
</evidence>
<proteinExistence type="predicted"/>
<name>A0AAV4PCA6_CAEEX</name>
<keyword evidence="2" id="KW-1185">Reference proteome</keyword>
<organism evidence="1 2">
    <name type="scientific">Caerostris extrusa</name>
    <name type="common">Bark spider</name>
    <name type="synonym">Caerostris bankana</name>
    <dbReference type="NCBI Taxonomy" id="172846"/>
    <lineage>
        <taxon>Eukaryota</taxon>
        <taxon>Metazoa</taxon>
        <taxon>Ecdysozoa</taxon>
        <taxon>Arthropoda</taxon>
        <taxon>Chelicerata</taxon>
        <taxon>Arachnida</taxon>
        <taxon>Araneae</taxon>
        <taxon>Araneomorphae</taxon>
        <taxon>Entelegynae</taxon>
        <taxon>Araneoidea</taxon>
        <taxon>Araneidae</taxon>
        <taxon>Caerostris</taxon>
    </lineage>
</organism>
<dbReference type="AlphaFoldDB" id="A0AAV4PCA6"/>
<dbReference type="Proteomes" id="UP001054945">
    <property type="component" value="Unassembled WGS sequence"/>
</dbReference>
<comment type="caution">
    <text evidence="1">The sequence shown here is derived from an EMBL/GenBank/DDBJ whole genome shotgun (WGS) entry which is preliminary data.</text>
</comment>
<reference evidence="1 2" key="1">
    <citation type="submission" date="2021-06" db="EMBL/GenBank/DDBJ databases">
        <title>Caerostris extrusa draft genome.</title>
        <authorList>
            <person name="Kono N."/>
            <person name="Arakawa K."/>
        </authorList>
    </citation>
    <scope>NUCLEOTIDE SEQUENCE [LARGE SCALE GENOMIC DNA]</scope>
</reference>
<protein>
    <recommendedName>
        <fullName evidence="3">Ribosomal protein S4</fullName>
    </recommendedName>
</protein>
<accession>A0AAV4PCA6</accession>
<gene>
    <name evidence="1" type="ORF">CEXT_340121</name>
</gene>
<dbReference type="EMBL" id="BPLR01004279">
    <property type="protein sequence ID" value="GIX93633.1"/>
    <property type="molecule type" value="Genomic_DNA"/>
</dbReference>
<evidence type="ECO:0008006" key="3">
    <source>
        <dbReference type="Google" id="ProtNLM"/>
    </source>
</evidence>
<evidence type="ECO:0000313" key="1">
    <source>
        <dbReference type="EMBL" id="GIX93633.1"/>
    </source>
</evidence>